<feature type="transmembrane region" description="Helical" evidence="2">
    <location>
        <begin position="217"/>
        <end position="238"/>
    </location>
</feature>
<gene>
    <name evidence="4" type="ORF">Syun_012167</name>
</gene>
<dbReference type="InterPro" id="IPR001752">
    <property type="entry name" value="Kinesin_motor_dom"/>
</dbReference>
<name>A0AAP0JZ32_9MAGN</name>
<keyword evidence="2" id="KW-0812">Transmembrane</keyword>
<reference evidence="4 5" key="1">
    <citation type="submission" date="2024-01" db="EMBL/GenBank/DDBJ databases">
        <title>Genome assemblies of Stephania.</title>
        <authorList>
            <person name="Yang L."/>
        </authorList>
    </citation>
    <scope>NUCLEOTIDE SEQUENCE [LARGE SCALE GENOMIC DNA]</scope>
    <source>
        <strain evidence="4">YNDBR</strain>
        <tissue evidence="4">Leaf</tissue>
    </source>
</reference>
<dbReference type="GO" id="GO:0003777">
    <property type="term" value="F:microtubule motor activity"/>
    <property type="evidence" value="ECO:0007669"/>
    <property type="project" value="InterPro"/>
</dbReference>
<evidence type="ECO:0000313" key="4">
    <source>
        <dbReference type="EMBL" id="KAK9142767.1"/>
    </source>
</evidence>
<dbReference type="InterPro" id="IPR036961">
    <property type="entry name" value="Kinesin_motor_dom_sf"/>
</dbReference>
<organism evidence="4 5">
    <name type="scientific">Stephania yunnanensis</name>
    <dbReference type="NCBI Taxonomy" id="152371"/>
    <lineage>
        <taxon>Eukaryota</taxon>
        <taxon>Viridiplantae</taxon>
        <taxon>Streptophyta</taxon>
        <taxon>Embryophyta</taxon>
        <taxon>Tracheophyta</taxon>
        <taxon>Spermatophyta</taxon>
        <taxon>Magnoliopsida</taxon>
        <taxon>Ranunculales</taxon>
        <taxon>Menispermaceae</taxon>
        <taxon>Menispermoideae</taxon>
        <taxon>Cissampelideae</taxon>
        <taxon>Stephania</taxon>
    </lineage>
</organism>
<dbReference type="SUPFAM" id="SSF52540">
    <property type="entry name" value="P-loop containing nucleoside triphosphate hydrolases"/>
    <property type="match status" value="1"/>
</dbReference>
<keyword evidence="1" id="KW-0505">Motor protein</keyword>
<protein>
    <recommendedName>
        <fullName evidence="3">Kinesin motor domain-containing protein</fullName>
    </recommendedName>
</protein>
<keyword evidence="2" id="KW-1133">Transmembrane helix</keyword>
<dbReference type="GO" id="GO:0007018">
    <property type="term" value="P:microtubule-based movement"/>
    <property type="evidence" value="ECO:0007669"/>
    <property type="project" value="InterPro"/>
</dbReference>
<accession>A0AAP0JZ32</accession>
<dbReference type="InterPro" id="IPR027417">
    <property type="entry name" value="P-loop_NTPase"/>
</dbReference>
<evidence type="ECO:0000256" key="2">
    <source>
        <dbReference type="SAM" id="Phobius"/>
    </source>
</evidence>
<dbReference type="Pfam" id="PF00225">
    <property type="entry name" value="Kinesin"/>
    <property type="match status" value="1"/>
</dbReference>
<evidence type="ECO:0000256" key="1">
    <source>
        <dbReference type="ARBA" id="ARBA00023175"/>
    </source>
</evidence>
<proteinExistence type="predicted"/>
<comment type="caution">
    <text evidence="4">The sequence shown here is derived from an EMBL/GenBank/DDBJ whole genome shotgun (WGS) entry which is preliminary data.</text>
</comment>
<dbReference type="GO" id="GO:0008017">
    <property type="term" value="F:microtubule binding"/>
    <property type="evidence" value="ECO:0007669"/>
    <property type="project" value="InterPro"/>
</dbReference>
<evidence type="ECO:0000259" key="3">
    <source>
        <dbReference type="Pfam" id="PF00225"/>
    </source>
</evidence>
<dbReference type="GO" id="GO:0005524">
    <property type="term" value="F:ATP binding"/>
    <property type="evidence" value="ECO:0007669"/>
    <property type="project" value="InterPro"/>
</dbReference>
<keyword evidence="5" id="KW-1185">Reference proteome</keyword>
<dbReference type="Proteomes" id="UP001420932">
    <property type="component" value="Unassembled WGS sequence"/>
</dbReference>
<dbReference type="AlphaFoldDB" id="A0AAP0JZ32"/>
<dbReference type="EMBL" id="JBBNAF010000005">
    <property type="protein sequence ID" value="KAK9142767.1"/>
    <property type="molecule type" value="Genomic_DNA"/>
</dbReference>
<sequence length="264" mass="29143">MFRCSQLSLSGLSVSLHHRPQIPNPQQVILALHFSPVAPPYSLSVCSVVLHHFDPRLSLLLSGLTSCSHSVPSSISIRWCNDLKYENLILNILGITLIIVLCMILDLIQELSERSDGCGYVFIGANSESGNSAHEHGEQHESLCLHLYSSAGVSEDTRLKTRKLILLDLAGSEKIEKTGAEGKILEEAKTINKSLSAPGNSFIRFDWDSARCSWFPFFSRICLVLVLMLPVPILLNLINVCDDTVFEQIQNEYGNVNSAYGANC</sequence>
<dbReference type="Gene3D" id="3.40.850.10">
    <property type="entry name" value="Kinesin motor domain"/>
    <property type="match status" value="1"/>
</dbReference>
<feature type="transmembrane region" description="Helical" evidence="2">
    <location>
        <begin position="88"/>
        <end position="108"/>
    </location>
</feature>
<evidence type="ECO:0000313" key="5">
    <source>
        <dbReference type="Proteomes" id="UP001420932"/>
    </source>
</evidence>
<keyword evidence="2" id="KW-0472">Membrane</keyword>
<feature type="domain" description="Kinesin motor" evidence="3">
    <location>
        <begin position="140"/>
        <end position="199"/>
    </location>
</feature>